<dbReference type="STRING" id="461836.A0A0L0DMZ7"/>
<name>A0A0L0DMZ7_THETB</name>
<evidence type="ECO:0000256" key="5">
    <source>
        <dbReference type="ARBA" id="ARBA00049303"/>
    </source>
</evidence>
<evidence type="ECO:0000259" key="7">
    <source>
        <dbReference type="Pfam" id="PF13649"/>
    </source>
</evidence>
<dbReference type="InterPro" id="IPR055135">
    <property type="entry name" value="PRMT_dom"/>
</dbReference>
<keyword evidence="2 6" id="KW-0489">Methyltransferase</keyword>
<dbReference type="PROSITE" id="PS51678">
    <property type="entry name" value="SAM_MT_PRMT"/>
    <property type="match status" value="1"/>
</dbReference>
<gene>
    <name evidence="9" type="ORF">AMSG_01393</name>
</gene>
<dbReference type="EC" id="2.1.1.319" evidence="1"/>
<dbReference type="GeneID" id="25561143"/>
<protein>
    <recommendedName>
        <fullName evidence="1">type I protein arginine methyltransferase</fullName>
        <ecNumber evidence="1">2.1.1.319</ecNumber>
    </recommendedName>
</protein>
<keyword evidence="4 6" id="KW-0949">S-adenosyl-L-methionine</keyword>
<feature type="domain" description="Methyltransferase" evidence="7">
    <location>
        <begin position="66"/>
        <end position="164"/>
    </location>
</feature>
<dbReference type="Pfam" id="PF13649">
    <property type="entry name" value="Methyltransf_25"/>
    <property type="match status" value="1"/>
</dbReference>
<dbReference type="SUPFAM" id="SSF53335">
    <property type="entry name" value="S-adenosyl-L-methionine-dependent methyltransferases"/>
    <property type="match status" value="1"/>
</dbReference>
<keyword evidence="10" id="KW-1185">Reference proteome</keyword>
<dbReference type="InterPro" id="IPR041698">
    <property type="entry name" value="Methyltransf_25"/>
</dbReference>
<keyword evidence="3 6" id="KW-0808">Transferase</keyword>
<evidence type="ECO:0000313" key="10">
    <source>
        <dbReference type="Proteomes" id="UP000054408"/>
    </source>
</evidence>
<comment type="catalytic activity">
    <reaction evidence="5">
        <text>L-arginyl-[protein] + S-adenosyl-L-methionine = N(omega)-methyl-L-arginyl-[protein] + S-adenosyl-L-homocysteine + H(+)</text>
        <dbReference type="Rhea" id="RHEA:48100"/>
        <dbReference type="Rhea" id="RHEA-COMP:10532"/>
        <dbReference type="Rhea" id="RHEA-COMP:11990"/>
        <dbReference type="ChEBI" id="CHEBI:15378"/>
        <dbReference type="ChEBI" id="CHEBI:29965"/>
        <dbReference type="ChEBI" id="CHEBI:57856"/>
        <dbReference type="ChEBI" id="CHEBI:59789"/>
        <dbReference type="ChEBI" id="CHEBI:65280"/>
    </reaction>
    <physiologicalReaction direction="left-to-right" evidence="5">
        <dbReference type="Rhea" id="RHEA:48101"/>
    </physiologicalReaction>
</comment>
<dbReference type="InterPro" id="IPR029063">
    <property type="entry name" value="SAM-dependent_MTases_sf"/>
</dbReference>
<evidence type="ECO:0000259" key="8">
    <source>
        <dbReference type="Pfam" id="PF22528"/>
    </source>
</evidence>
<evidence type="ECO:0000256" key="6">
    <source>
        <dbReference type="PROSITE-ProRule" id="PRU01015"/>
    </source>
</evidence>
<evidence type="ECO:0000256" key="4">
    <source>
        <dbReference type="ARBA" id="ARBA00022691"/>
    </source>
</evidence>
<dbReference type="FunFam" id="3.40.50.150:FF:000003">
    <property type="entry name" value="Blast:Protein arginine N-methyltransferase 1"/>
    <property type="match status" value="1"/>
</dbReference>
<dbReference type="RefSeq" id="XP_013761996.1">
    <property type="nucleotide sequence ID" value="XM_013906542.1"/>
</dbReference>
<accession>A0A0L0DMZ7</accession>
<dbReference type="Gene3D" id="3.40.50.150">
    <property type="entry name" value="Vaccinia Virus protein VP39"/>
    <property type="match status" value="1"/>
</dbReference>
<evidence type="ECO:0000256" key="3">
    <source>
        <dbReference type="ARBA" id="ARBA00022679"/>
    </source>
</evidence>
<dbReference type="Gene3D" id="2.70.160.11">
    <property type="entry name" value="Hnrnp arginine n-methyltransferase1"/>
    <property type="match status" value="1"/>
</dbReference>
<evidence type="ECO:0000256" key="1">
    <source>
        <dbReference type="ARBA" id="ARBA00011925"/>
    </source>
</evidence>
<dbReference type="eggNOG" id="KOG1499">
    <property type="taxonomic scope" value="Eukaryota"/>
</dbReference>
<dbReference type="OMA" id="FTSHTGM"/>
<organism evidence="9 10">
    <name type="scientific">Thecamonas trahens ATCC 50062</name>
    <dbReference type="NCBI Taxonomy" id="461836"/>
    <lineage>
        <taxon>Eukaryota</taxon>
        <taxon>Apusozoa</taxon>
        <taxon>Apusomonadida</taxon>
        <taxon>Apusomonadidae</taxon>
        <taxon>Thecamonas</taxon>
    </lineage>
</organism>
<evidence type="ECO:0000313" key="9">
    <source>
        <dbReference type="EMBL" id="KNC53682.1"/>
    </source>
</evidence>
<dbReference type="GO" id="GO:0042054">
    <property type="term" value="F:histone methyltransferase activity"/>
    <property type="evidence" value="ECO:0007669"/>
    <property type="project" value="TreeGrafter"/>
</dbReference>
<reference evidence="9 10" key="1">
    <citation type="submission" date="2010-05" db="EMBL/GenBank/DDBJ databases">
        <title>The Genome Sequence of Thecamonas trahens ATCC 50062.</title>
        <authorList>
            <consortium name="The Broad Institute Genome Sequencing Platform"/>
            <person name="Russ C."/>
            <person name="Cuomo C."/>
            <person name="Shea T."/>
            <person name="Young S.K."/>
            <person name="Zeng Q."/>
            <person name="Koehrsen M."/>
            <person name="Haas B."/>
            <person name="Borodovsky M."/>
            <person name="Guigo R."/>
            <person name="Alvarado L."/>
            <person name="Berlin A."/>
            <person name="Bochicchio J."/>
            <person name="Borenstein D."/>
            <person name="Chapman S."/>
            <person name="Chen Z."/>
            <person name="Freedman E."/>
            <person name="Gellesch M."/>
            <person name="Goldberg J."/>
            <person name="Griggs A."/>
            <person name="Gujja S."/>
            <person name="Heilman E."/>
            <person name="Heiman D."/>
            <person name="Hepburn T."/>
            <person name="Howarth C."/>
            <person name="Jen D."/>
            <person name="Larson L."/>
            <person name="Mehta T."/>
            <person name="Park D."/>
            <person name="Pearson M."/>
            <person name="Roberts A."/>
            <person name="Saif S."/>
            <person name="Shenoy N."/>
            <person name="Sisk P."/>
            <person name="Stolte C."/>
            <person name="Sykes S."/>
            <person name="Thomson T."/>
            <person name="Walk T."/>
            <person name="White J."/>
            <person name="Yandava C."/>
            <person name="Burger G."/>
            <person name="Gray M.W."/>
            <person name="Holland P.W.H."/>
            <person name="King N."/>
            <person name="Lang F.B.F."/>
            <person name="Roger A.J."/>
            <person name="Ruiz-Trillo I."/>
            <person name="Lander E."/>
            <person name="Nusbaum C."/>
        </authorList>
    </citation>
    <scope>NUCLEOTIDE SEQUENCE [LARGE SCALE GENOMIC DNA]</scope>
    <source>
        <strain evidence="9 10">ATCC 50062</strain>
    </source>
</reference>
<dbReference type="PANTHER" id="PTHR11006:SF73">
    <property type="entry name" value="PROTEIN ARGININE N-METHYLTRANSFERASE 6"/>
    <property type="match status" value="1"/>
</dbReference>
<dbReference type="InterPro" id="IPR025799">
    <property type="entry name" value="Arg_MeTrfase"/>
</dbReference>
<dbReference type="GO" id="GO:0035242">
    <property type="term" value="F:protein-arginine omega-N asymmetric methyltransferase activity"/>
    <property type="evidence" value="ECO:0007669"/>
    <property type="project" value="UniProtKB-EC"/>
</dbReference>
<dbReference type="Pfam" id="PF22528">
    <property type="entry name" value="PRMT_C"/>
    <property type="match status" value="1"/>
</dbReference>
<dbReference type="GO" id="GO:0032259">
    <property type="term" value="P:methylation"/>
    <property type="evidence" value="ECO:0007669"/>
    <property type="project" value="UniProtKB-KW"/>
</dbReference>
<feature type="domain" description="Protein arginine N-methyltransferase" evidence="8">
    <location>
        <begin position="225"/>
        <end position="365"/>
    </location>
</feature>
<proteinExistence type="predicted"/>
<dbReference type="AlphaFoldDB" id="A0A0L0DMZ7"/>
<dbReference type="PANTHER" id="PTHR11006">
    <property type="entry name" value="PROTEIN ARGININE N-METHYLTRANSFERASE"/>
    <property type="match status" value="1"/>
</dbReference>
<dbReference type="Proteomes" id="UP000054408">
    <property type="component" value="Unassembled WGS sequence"/>
</dbReference>
<dbReference type="OrthoDB" id="7848332at2759"/>
<sequence length="390" mass="40526">MEGAGEERGGKRARSGGARWASDGAPGGYFAAYSAPGIHADMLADRVRLEAYFAALNAGAVEGKVVLDVGTGTGVLACMAAKAGAAKVVAVDGSAAAAAAAEAMVADNGLGHIVTVVCSPVEELELEEASVDVIVSEWMGYALIYESMLPSVVFARDAFLKPGGLVLPSRALLYAVPFTSHTGMVEELDSASATAAVPELALLDAWDAQQRFGLRWRALRPFFASGSGGLPDAATAARLTVDELEPELVAAEPGLVLDLDLSTVAATELVAGAATLSDLVFSTRATMGTPLAGICLYFDTVFEAADVVLTTSPLSPPTHWAQTLLHLPASAHRQLDLDSHVSGRISLLPDFAPGQERNLAIHLELDEHGEPGPRYAFLLDAVEVRAARAP</sequence>
<dbReference type="EMBL" id="GL349437">
    <property type="protein sequence ID" value="KNC53682.1"/>
    <property type="molecule type" value="Genomic_DNA"/>
</dbReference>
<evidence type="ECO:0000256" key="2">
    <source>
        <dbReference type="ARBA" id="ARBA00022603"/>
    </source>
</evidence>